<evidence type="ECO:0000256" key="1">
    <source>
        <dbReference type="SAM" id="MobiDB-lite"/>
    </source>
</evidence>
<reference evidence="4" key="1">
    <citation type="journal article" date="2023" name="Commun. Biol.">
        <title>Genome analysis of Parmales, the sister group of diatoms, reveals the evolutionary specialization of diatoms from phago-mixotrophs to photoautotrophs.</title>
        <authorList>
            <person name="Ban H."/>
            <person name="Sato S."/>
            <person name="Yoshikawa S."/>
            <person name="Yamada K."/>
            <person name="Nakamura Y."/>
            <person name="Ichinomiya M."/>
            <person name="Sato N."/>
            <person name="Blanc-Mathieu R."/>
            <person name="Endo H."/>
            <person name="Kuwata A."/>
            <person name="Ogata H."/>
        </authorList>
    </citation>
    <scope>NUCLEOTIDE SEQUENCE [LARGE SCALE GENOMIC DNA]</scope>
</reference>
<organism evidence="3 4">
    <name type="scientific">Triparma columacea</name>
    <dbReference type="NCBI Taxonomy" id="722753"/>
    <lineage>
        <taxon>Eukaryota</taxon>
        <taxon>Sar</taxon>
        <taxon>Stramenopiles</taxon>
        <taxon>Ochrophyta</taxon>
        <taxon>Bolidophyceae</taxon>
        <taxon>Parmales</taxon>
        <taxon>Triparmaceae</taxon>
        <taxon>Triparma</taxon>
    </lineage>
</organism>
<name>A0A9W7L2U0_9STRA</name>
<accession>A0A9W7L2U0</accession>
<keyword evidence="2" id="KW-0472">Membrane</keyword>
<keyword evidence="4" id="KW-1185">Reference proteome</keyword>
<proteinExistence type="predicted"/>
<dbReference type="EMBL" id="BRYA01000569">
    <property type="protein sequence ID" value="GMI23436.1"/>
    <property type="molecule type" value="Genomic_DNA"/>
</dbReference>
<evidence type="ECO:0000256" key="2">
    <source>
        <dbReference type="SAM" id="Phobius"/>
    </source>
</evidence>
<feature type="transmembrane region" description="Helical" evidence="2">
    <location>
        <begin position="201"/>
        <end position="222"/>
    </location>
</feature>
<gene>
    <name evidence="3" type="ORF">TrCOL_g1339</name>
</gene>
<dbReference type="OrthoDB" id="46152at2759"/>
<sequence>MCDVYTTCESCNSSQSVLLGCHWCEFDNACHAVGDVIYGCLYGVNCYSIDNCRRTDPEPSNALPPPAAAVAALVILGTAAAAGMTCCVFVSNRVRLAYLALLPERAGGGEGGEEGRETNTVQRLFELKPFTSPFGGKKKRRSRGPSLDLGEDLDYDLALVDNDGMSPPPPSPPNPSSPSPSSPSPVESNKAHIKCLWRCCLYFYVFALLSLATFITCVLTLWPHYPEFNMCSDELQWTTIIEGMVLGQAKASYQLLISLYNPNVFSATLNYGSGLMSHDGVTVGVLDFGSEVSVPGTSITDVLVTATFSTSKWDALSLTEAYYAGTLTLTVDAQATVTVEGIGYTREVEWHNYILHLDGEYGDRELCACEKW</sequence>
<keyword evidence="2" id="KW-0812">Transmembrane</keyword>
<dbReference type="AlphaFoldDB" id="A0A9W7L2U0"/>
<feature type="transmembrane region" description="Helical" evidence="2">
    <location>
        <begin position="67"/>
        <end position="90"/>
    </location>
</feature>
<evidence type="ECO:0000313" key="4">
    <source>
        <dbReference type="Proteomes" id="UP001165065"/>
    </source>
</evidence>
<protein>
    <recommendedName>
        <fullName evidence="5">Late embryogenesis abundant protein LEA-2 subgroup domain-containing protein</fullName>
    </recommendedName>
</protein>
<feature type="region of interest" description="Disordered" evidence="1">
    <location>
        <begin position="130"/>
        <end position="149"/>
    </location>
</feature>
<keyword evidence="2" id="KW-1133">Transmembrane helix</keyword>
<comment type="caution">
    <text evidence="3">The sequence shown here is derived from an EMBL/GenBank/DDBJ whole genome shotgun (WGS) entry which is preliminary data.</text>
</comment>
<evidence type="ECO:0008006" key="5">
    <source>
        <dbReference type="Google" id="ProtNLM"/>
    </source>
</evidence>
<dbReference type="Proteomes" id="UP001165065">
    <property type="component" value="Unassembled WGS sequence"/>
</dbReference>
<dbReference type="Gene3D" id="2.60.40.1820">
    <property type="match status" value="1"/>
</dbReference>
<feature type="region of interest" description="Disordered" evidence="1">
    <location>
        <begin position="160"/>
        <end position="185"/>
    </location>
</feature>
<evidence type="ECO:0000313" key="3">
    <source>
        <dbReference type="EMBL" id="GMI23436.1"/>
    </source>
</evidence>
<feature type="compositionally biased region" description="Pro residues" evidence="1">
    <location>
        <begin position="166"/>
        <end position="183"/>
    </location>
</feature>